<organism evidence="1 2">
    <name type="scientific">Phormidium nigroviride PCC 7112</name>
    <dbReference type="NCBI Taxonomy" id="179408"/>
    <lineage>
        <taxon>Bacteria</taxon>
        <taxon>Bacillati</taxon>
        <taxon>Cyanobacteriota</taxon>
        <taxon>Cyanophyceae</taxon>
        <taxon>Oscillatoriophycideae</taxon>
        <taxon>Oscillatoriales</taxon>
        <taxon>Oscillatoriaceae</taxon>
        <taxon>Phormidium</taxon>
    </lineage>
</organism>
<dbReference type="RefSeq" id="WP_015178285.1">
    <property type="nucleotide sequence ID" value="NC_019729.1"/>
</dbReference>
<proteinExistence type="predicted"/>
<evidence type="ECO:0000313" key="1">
    <source>
        <dbReference type="EMBL" id="AFZ09051.1"/>
    </source>
</evidence>
<keyword evidence="2" id="KW-1185">Reference proteome</keyword>
<protein>
    <submittedName>
        <fullName evidence="1">Uncharacterized protein</fullName>
    </submittedName>
</protein>
<accession>K9VM98</accession>
<dbReference type="STRING" id="179408.Osc7112_4767"/>
<reference evidence="1 2" key="1">
    <citation type="submission" date="2012-05" db="EMBL/GenBank/DDBJ databases">
        <title>Finished chromosome of genome of Oscillatoria sp. PCC 7112.</title>
        <authorList>
            <consortium name="US DOE Joint Genome Institute"/>
            <person name="Gugger M."/>
            <person name="Coursin T."/>
            <person name="Rippka R."/>
            <person name="Tandeau De Marsac N."/>
            <person name="Huntemann M."/>
            <person name="Wei C.-L."/>
            <person name="Han J."/>
            <person name="Detter J.C."/>
            <person name="Han C."/>
            <person name="Tapia R."/>
            <person name="Davenport K."/>
            <person name="Daligault H."/>
            <person name="Erkkila T."/>
            <person name="Gu W."/>
            <person name="Munk A.C.C."/>
            <person name="Teshima H."/>
            <person name="Xu Y."/>
            <person name="Chain P."/>
            <person name="Chen A."/>
            <person name="Krypides N."/>
            <person name="Mavromatis K."/>
            <person name="Markowitz V."/>
            <person name="Szeto E."/>
            <person name="Ivanova N."/>
            <person name="Mikhailova N."/>
            <person name="Ovchinnikova G."/>
            <person name="Pagani I."/>
            <person name="Pati A."/>
            <person name="Goodwin L."/>
            <person name="Peters L."/>
            <person name="Pitluck S."/>
            <person name="Woyke T."/>
            <person name="Kerfeld C."/>
        </authorList>
    </citation>
    <scope>NUCLEOTIDE SEQUENCE [LARGE SCALE GENOMIC DNA]</scope>
    <source>
        <strain evidence="1 2">PCC 7112</strain>
    </source>
</reference>
<sequence length="84" mass="10095">MFFWIADRAKPSEKQQGQSLFSAINKIWHFLLYLISGEDELRIWQTCDRYGNTWWHGCDRATGRSTCVATEDEMRAWIDRRYCQ</sequence>
<name>K9VM98_9CYAN</name>
<dbReference type="KEGG" id="oni:Osc7112_4767"/>
<dbReference type="AlphaFoldDB" id="K9VM98"/>
<gene>
    <name evidence="1" type="ORF">Osc7112_4767</name>
</gene>
<dbReference type="Proteomes" id="UP000010478">
    <property type="component" value="Chromosome"/>
</dbReference>
<dbReference type="EMBL" id="CP003614">
    <property type="protein sequence ID" value="AFZ09051.1"/>
    <property type="molecule type" value="Genomic_DNA"/>
</dbReference>
<dbReference type="HOGENOM" id="CLU_185170_0_0_3"/>
<evidence type="ECO:0000313" key="2">
    <source>
        <dbReference type="Proteomes" id="UP000010478"/>
    </source>
</evidence>